<dbReference type="EMBL" id="FQVL01000003">
    <property type="protein sequence ID" value="SHE76972.1"/>
    <property type="molecule type" value="Genomic_DNA"/>
</dbReference>
<sequence length="214" mass="23891">MQIESTGQQTGMQSGSINMNHGGHELNDVQEVLKSTIGLLEQYVLFRDHIQDQELSQILDRQYQFILDEYNMLVQSFSTGQDPTHGTKKYEMIENNDTITYGLTPGQPKTPKMSTNEINCACISGFMLGLLKTMASAKTMASLEVTNPVVRRVLQDSIPNCIEMAYELSLWQNRKGHYQIAQYSPSDMQTILHGFATAQGSPQSSTTYGSPTSH</sequence>
<keyword evidence="6" id="KW-1185">Reference proteome</keyword>
<dbReference type="OrthoDB" id="2577233at2"/>
<dbReference type="Proteomes" id="UP000184476">
    <property type="component" value="Unassembled WGS sequence"/>
</dbReference>
<keyword evidence="5" id="KW-0167">Capsid protein</keyword>
<proteinExistence type="inferred from homology"/>
<reference evidence="5 6" key="1">
    <citation type="submission" date="2016-11" db="EMBL/GenBank/DDBJ databases">
        <authorList>
            <person name="Jaros S."/>
            <person name="Januszkiewicz K."/>
            <person name="Wedrychowicz H."/>
        </authorList>
    </citation>
    <scope>NUCLEOTIDE SEQUENCE [LARGE SCALE GENOMIC DNA]</scope>
    <source>
        <strain evidence="5 6">DSM 44666</strain>
    </source>
</reference>
<dbReference type="Pfam" id="PF07875">
    <property type="entry name" value="Coat_F"/>
    <property type="match status" value="1"/>
</dbReference>
<evidence type="ECO:0000313" key="6">
    <source>
        <dbReference type="Proteomes" id="UP000184476"/>
    </source>
</evidence>
<dbReference type="GO" id="GO:0030435">
    <property type="term" value="P:sporulation resulting in formation of a cellular spore"/>
    <property type="evidence" value="ECO:0007669"/>
    <property type="project" value="UniProtKB-KW"/>
</dbReference>
<evidence type="ECO:0000256" key="2">
    <source>
        <dbReference type="ARBA" id="ARBA00024325"/>
    </source>
</evidence>
<name>A0A1M4W7M5_9BACL</name>
<dbReference type="PANTHER" id="PTHR39183">
    <property type="entry name" value="SPORE COAT PROTEIN F-LIKE PROTEIN YHCQ"/>
    <property type="match status" value="1"/>
</dbReference>
<protein>
    <submittedName>
        <fullName evidence="5">Spore coat protein CotF</fullName>
    </submittedName>
</protein>
<dbReference type="PANTHER" id="PTHR39183:SF1">
    <property type="entry name" value="SPORE COAT PROTEIN F-LIKE PROTEIN YHCQ"/>
    <property type="match status" value="1"/>
</dbReference>
<dbReference type="InterPro" id="IPR012851">
    <property type="entry name" value="Spore_coat_CotF-like"/>
</dbReference>
<evidence type="ECO:0000256" key="4">
    <source>
        <dbReference type="SAM" id="MobiDB-lite"/>
    </source>
</evidence>
<evidence type="ECO:0000256" key="3">
    <source>
        <dbReference type="ARBA" id="ARBA00024344"/>
    </source>
</evidence>
<gene>
    <name evidence="5" type="ORF">SAMN05444392_10367</name>
</gene>
<feature type="compositionally biased region" description="Polar residues" evidence="4">
    <location>
        <begin position="1"/>
        <end position="19"/>
    </location>
</feature>
<evidence type="ECO:0000313" key="5">
    <source>
        <dbReference type="EMBL" id="SHE76972.1"/>
    </source>
</evidence>
<keyword evidence="5" id="KW-0946">Virion</keyword>
<dbReference type="AlphaFoldDB" id="A0A1M4W7M5"/>
<dbReference type="InterPro" id="IPR012347">
    <property type="entry name" value="Ferritin-like"/>
</dbReference>
<comment type="subcellular location">
    <subcellularLocation>
        <location evidence="2">Spore coat</location>
    </subcellularLocation>
</comment>
<keyword evidence="1" id="KW-0749">Sporulation</keyword>
<comment type="similarity">
    <text evidence="3">Belongs to the CotF family.</text>
</comment>
<dbReference type="STRING" id="112248.SAMN05444392_10367"/>
<organism evidence="5 6">
    <name type="scientific">Seinonella peptonophila</name>
    <dbReference type="NCBI Taxonomy" id="112248"/>
    <lineage>
        <taxon>Bacteria</taxon>
        <taxon>Bacillati</taxon>
        <taxon>Bacillota</taxon>
        <taxon>Bacilli</taxon>
        <taxon>Bacillales</taxon>
        <taxon>Thermoactinomycetaceae</taxon>
        <taxon>Seinonella</taxon>
    </lineage>
</organism>
<dbReference type="RefSeq" id="WP_073154166.1">
    <property type="nucleotide sequence ID" value="NZ_FQVL01000003.1"/>
</dbReference>
<feature type="region of interest" description="Disordered" evidence="4">
    <location>
        <begin position="1"/>
        <end position="23"/>
    </location>
</feature>
<evidence type="ECO:0000256" key="1">
    <source>
        <dbReference type="ARBA" id="ARBA00022969"/>
    </source>
</evidence>
<accession>A0A1M4W7M5</accession>
<dbReference type="Gene3D" id="1.20.1260.10">
    <property type="match status" value="1"/>
</dbReference>